<protein>
    <recommendedName>
        <fullName evidence="2">Endonuclease/exonuclease/phosphatase domain-containing protein</fullName>
    </recommendedName>
</protein>
<dbReference type="PANTHER" id="PTHR42834">
    <property type="entry name" value="ENDONUCLEASE/EXONUCLEASE/PHOSPHATASE FAMILY PROTEIN (AFU_ORTHOLOGUE AFUA_3G09210)"/>
    <property type="match status" value="1"/>
</dbReference>
<feature type="domain" description="Endonuclease/exonuclease/phosphatase" evidence="2">
    <location>
        <begin position="5"/>
        <end position="314"/>
    </location>
</feature>
<accession>A0ABP6GD03</accession>
<keyword evidence="4" id="KW-1185">Reference proteome</keyword>
<dbReference type="Pfam" id="PF03372">
    <property type="entry name" value="Exo_endo_phos"/>
    <property type="match status" value="1"/>
</dbReference>
<dbReference type="InterPro" id="IPR036691">
    <property type="entry name" value="Endo/exonu/phosph_ase_sf"/>
</dbReference>
<proteinExistence type="predicted"/>
<reference evidence="4" key="1">
    <citation type="journal article" date="2019" name="Int. J. Syst. Evol. Microbiol.">
        <title>The Global Catalogue of Microorganisms (GCM) 10K type strain sequencing project: providing services to taxonomists for standard genome sequencing and annotation.</title>
        <authorList>
            <consortium name="The Broad Institute Genomics Platform"/>
            <consortium name="The Broad Institute Genome Sequencing Center for Infectious Disease"/>
            <person name="Wu L."/>
            <person name="Ma J."/>
        </authorList>
    </citation>
    <scope>NUCLEOTIDE SEQUENCE [LARGE SCALE GENOMIC DNA]</scope>
    <source>
        <strain evidence="4">JCM 4542</strain>
    </source>
</reference>
<evidence type="ECO:0000259" key="2">
    <source>
        <dbReference type="Pfam" id="PF03372"/>
    </source>
</evidence>
<organism evidence="3 4">
    <name type="scientific">Streptomyces luteosporeus</name>
    <dbReference type="NCBI Taxonomy" id="173856"/>
    <lineage>
        <taxon>Bacteria</taxon>
        <taxon>Bacillati</taxon>
        <taxon>Actinomycetota</taxon>
        <taxon>Actinomycetes</taxon>
        <taxon>Kitasatosporales</taxon>
        <taxon>Streptomycetaceae</taxon>
        <taxon>Streptomyces</taxon>
    </lineage>
</organism>
<dbReference type="SUPFAM" id="SSF56219">
    <property type="entry name" value="DNase I-like"/>
    <property type="match status" value="1"/>
</dbReference>
<sequence>MVVIGTWNLQNLSRPGAGPGTPQDEAAYETKLDGLASTVNRLDPVLLGVQEVLDPKALDDLVERLDGHWHVLLSEHPDSAPHHPIRVGFLSRRPMKRLADTTAFPEQLLPVQSGDDGGTIHAMGRGVLAVEIEPAPGHPLTAAVCHLKSKLLKFPDKQNPNQDRFDTDDEGERARVGAYALFRRGAEAAAVRALADELLAGHGDTRDVAVLGDFNDGPKAATTQILYGPPGSQLDHPRGAARPDPGDAMRLWNLAPLIKENAFSRVFEGEKELIDHILVSHSVLARAKKVFTGAGEPLESTGEQPKAGKQPSDHAPVLAELAY</sequence>
<name>A0ABP6GD03_9ACTN</name>
<dbReference type="Gene3D" id="3.60.10.10">
    <property type="entry name" value="Endonuclease/exonuclease/phosphatase"/>
    <property type="match status" value="1"/>
</dbReference>
<dbReference type="InterPro" id="IPR005135">
    <property type="entry name" value="Endo/exonuclease/phosphatase"/>
</dbReference>
<dbReference type="Proteomes" id="UP001500886">
    <property type="component" value="Unassembled WGS sequence"/>
</dbReference>
<feature type="region of interest" description="Disordered" evidence="1">
    <location>
        <begin position="295"/>
        <end position="323"/>
    </location>
</feature>
<dbReference type="EMBL" id="BAAASL010000013">
    <property type="protein sequence ID" value="GAA2719392.1"/>
    <property type="molecule type" value="Genomic_DNA"/>
</dbReference>
<evidence type="ECO:0000313" key="4">
    <source>
        <dbReference type="Proteomes" id="UP001500886"/>
    </source>
</evidence>
<evidence type="ECO:0000256" key="1">
    <source>
        <dbReference type="SAM" id="MobiDB-lite"/>
    </source>
</evidence>
<comment type="caution">
    <text evidence="3">The sequence shown here is derived from an EMBL/GenBank/DDBJ whole genome shotgun (WGS) entry which is preliminary data.</text>
</comment>
<evidence type="ECO:0000313" key="3">
    <source>
        <dbReference type="EMBL" id="GAA2719392.1"/>
    </source>
</evidence>
<dbReference type="PANTHER" id="PTHR42834:SF1">
    <property type="entry name" value="ENDONUCLEASE_EXONUCLEASE_PHOSPHATASE FAMILY PROTEIN (AFU_ORTHOLOGUE AFUA_3G09210)"/>
    <property type="match status" value="1"/>
</dbReference>
<gene>
    <name evidence="3" type="ORF">GCM10010315_37400</name>
</gene>